<dbReference type="InterPro" id="IPR011990">
    <property type="entry name" value="TPR-like_helical_dom_sf"/>
</dbReference>
<dbReference type="SMART" id="SM00267">
    <property type="entry name" value="GGDEF"/>
    <property type="match status" value="1"/>
</dbReference>
<protein>
    <recommendedName>
        <fullName evidence="2">diguanylate cyclase</fullName>
        <ecNumber evidence="2">2.7.7.65</ecNumber>
    </recommendedName>
</protein>
<dbReference type="InterPro" id="IPR000160">
    <property type="entry name" value="GGDEF_dom"/>
</dbReference>
<dbReference type="KEGG" id="mmaa:FR932_05285"/>
<organism evidence="6 7">
    <name type="scientific">Moritella marina ATCC 15381</name>
    <dbReference type="NCBI Taxonomy" id="1202962"/>
    <lineage>
        <taxon>Bacteria</taxon>
        <taxon>Pseudomonadati</taxon>
        <taxon>Pseudomonadota</taxon>
        <taxon>Gammaproteobacteria</taxon>
        <taxon>Alteromonadales</taxon>
        <taxon>Moritellaceae</taxon>
        <taxon>Moritella</taxon>
    </lineage>
</organism>
<evidence type="ECO:0000259" key="5">
    <source>
        <dbReference type="PROSITE" id="PS50887"/>
    </source>
</evidence>
<dbReference type="PROSITE" id="PS50887">
    <property type="entry name" value="GGDEF"/>
    <property type="match status" value="1"/>
</dbReference>
<dbReference type="EC" id="2.7.7.65" evidence="2"/>
<dbReference type="RefSeq" id="WP_019439890.1">
    <property type="nucleotide sequence ID" value="NZ_ALOE01000004.1"/>
</dbReference>
<feature type="domain" description="GGDEF" evidence="5">
    <location>
        <begin position="528"/>
        <end position="663"/>
    </location>
</feature>
<evidence type="ECO:0000313" key="7">
    <source>
        <dbReference type="Proteomes" id="UP000327424"/>
    </source>
</evidence>
<dbReference type="Pfam" id="PF00990">
    <property type="entry name" value="GGDEF"/>
    <property type="match status" value="1"/>
</dbReference>
<dbReference type="InterPro" id="IPR029787">
    <property type="entry name" value="Nucleotide_cyclase"/>
</dbReference>
<dbReference type="OrthoDB" id="6191081at2"/>
<dbReference type="GO" id="GO:0043709">
    <property type="term" value="P:cell adhesion involved in single-species biofilm formation"/>
    <property type="evidence" value="ECO:0007669"/>
    <property type="project" value="TreeGrafter"/>
</dbReference>
<dbReference type="SUPFAM" id="SSF48452">
    <property type="entry name" value="TPR-like"/>
    <property type="match status" value="2"/>
</dbReference>
<evidence type="ECO:0000256" key="2">
    <source>
        <dbReference type="ARBA" id="ARBA00012528"/>
    </source>
</evidence>
<dbReference type="EMBL" id="CP044399">
    <property type="protein sequence ID" value="QFI37282.1"/>
    <property type="molecule type" value="Genomic_DNA"/>
</dbReference>
<dbReference type="SMART" id="SM00028">
    <property type="entry name" value="TPR"/>
    <property type="match status" value="5"/>
</dbReference>
<accession>A0A5J6WLG6</accession>
<evidence type="ECO:0000313" key="6">
    <source>
        <dbReference type="EMBL" id="QFI37282.1"/>
    </source>
</evidence>
<feature type="transmembrane region" description="Helical" evidence="4">
    <location>
        <begin position="453"/>
        <end position="473"/>
    </location>
</feature>
<reference evidence="6 7" key="1">
    <citation type="submission" date="2019-09" db="EMBL/GenBank/DDBJ databases">
        <title>Hybrid Assembly of the complete Genome of the Deep-Sea Bacterium Moritella marina from long Nanopore and Illumina reads.</title>
        <authorList>
            <person name="Magin S."/>
            <person name="Georgoulis A."/>
            <person name="Papadimitriou K."/>
            <person name="Iliakis G."/>
            <person name="Vorgias C.E."/>
        </authorList>
    </citation>
    <scope>NUCLEOTIDE SEQUENCE [LARGE SCALE GENOMIC DNA]</scope>
    <source>
        <strain evidence="6 7">MP-1</strain>
    </source>
</reference>
<keyword evidence="4" id="KW-0472">Membrane</keyword>
<proteinExistence type="predicted"/>
<dbReference type="CDD" id="cd01949">
    <property type="entry name" value="GGDEF"/>
    <property type="match status" value="1"/>
</dbReference>
<comment type="catalytic activity">
    <reaction evidence="3">
        <text>2 GTP = 3',3'-c-di-GMP + 2 diphosphate</text>
        <dbReference type="Rhea" id="RHEA:24898"/>
        <dbReference type="ChEBI" id="CHEBI:33019"/>
        <dbReference type="ChEBI" id="CHEBI:37565"/>
        <dbReference type="ChEBI" id="CHEBI:58805"/>
        <dbReference type="EC" id="2.7.7.65"/>
    </reaction>
</comment>
<keyword evidence="4" id="KW-1133">Transmembrane helix</keyword>
<dbReference type="AlphaFoldDB" id="A0A5J6WLG6"/>
<dbReference type="PANTHER" id="PTHR45138:SF9">
    <property type="entry name" value="DIGUANYLATE CYCLASE DGCM-RELATED"/>
    <property type="match status" value="1"/>
</dbReference>
<dbReference type="GO" id="GO:0052621">
    <property type="term" value="F:diguanylate cyclase activity"/>
    <property type="evidence" value="ECO:0007669"/>
    <property type="project" value="UniProtKB-EC"/>
</dbReference>
<dbReference type="Pfam" id="PF13424">
    <property type="entry name" value="TPR_12"/>
    <property type="match status" value="1"/>
</dbReference>
<dbReference type="GO" id="GO:1902201">
    <property type="term" value="P:negative regulation of bacterial-type flagellum-dependent cell motility"/>
    <property type="evidence" value="ECO:0007669"/>
    <property type="project" value="TreeGrafter"/>
</dbReference>
<dbReference type="PANTHER" id="PTHR45138">
    <property type="entry name" value="REGULATORY COMPONENTS OF SENSORY TRANSDUCTION SYSTEM"/>
    <property type="match status" value="1"/>
</dbReference>
<dbReference type="Proteomes" id="UP000327424">
    <property type="component" value="Chromosome"/>
</dbReference>
<dbReference type="Gene3D" id="3.30.70.270">
    <property type="match status" value="1"/>
</dbReference>
<dbReference type="InterPro" id="IPR043128">
    <property type="entry name" value="Rev_trsase/Diguanyl_cyclase"/>
</dbReference>
<keyword evidence="7" id="KW-1185">Reference proteome</keyword>
<dbReference type="InterPro" id="IPR050469">
    <property type="entry name" value="Diguanylate_Cyclase"/>
</dbReference>
<gene>
    <name evidence="6" type="ORF">FR932_05285</name>
</gene>
<dbReference type="GO" id="GO:0005886">
    <property type="term" value="C:plasma membrane"/>
    <property type="evidence" value="ECO:0007669"/>
    <property type="project" value="TreeGrafter"/>
</dbReference>
<sequence length="663" mass="75437">MKVIKPVSIVLVVGVSLLLFILRPFGFTDKDVPIEIGTATENIFSPDAALAELPYGNAVLAARDISRFDGEEALLRIDLLDQRGTFQAHPLYQAYYFMIMNNIMLRLGRIDDAVAYANQLLDYAKENNMQWVKASALSELAIERTKRGELDIALVYLNESVRISKEINYQGLLIKSYNTLGVISNISGDYAKAQTYLHNGLKLVESNPEHLYYSKIIANLALIYIYLEEWHKALEYIEKSKHIYKNGRWLEPSIMTILLSNESHVYFRLGDAVQARRAYSQADETLVKESSLRLQSIVSNELSNVLYLEQQYEAAIAESNRCLNLVGIQALPLQRGNCYTSKARSEIKLENYFTALHDLDDAIAENNKISNSVSLSGNHKLLSEVHEELGNDIEALQFFKLYYIENKKALFDQRQSELYMLEESFNAENSRNTLALLKTQNDLKDLELERQKLGVRVVFGMIFFVLLSLGYVIRKNATIAKKNERLQCSNTDLVELSTRDALTGLYNRRHFDDYIRGLKQDSAFYHNSNFTLAIMDLDHFKMINDSHGHDVGDLVLIEVAKRFMLNLPSSDLIIRWGGEEFICVIENKDNVSSLQMLKKVWSAITDEPVSTPAGDINITLSIGAVTDIPAVEFMARHTELLKRADERLYKAKHTGRNQIIAID</sequence>
<dbReference type="NCBIfam" id="TIGR00254">
    <property type="entry name" value="GGDEF"/>
    <property type="match status" value="1"/>
</dbReference>
<evidence type="ECO:0000256" key="4">
    <source>
        <dbReference type="SAM" id="Phobius"/>
    </source>
</evidence>
<feature type="transmembrane region" description="Helical" evidence="4">
    <location>
        <begin position="7"/>
        <end position="26"/>
    </location>
</feature>
<name>A0A5J6WLG6_MORMI</name>
<dbReference type="InterPro" id="IPR019734">
    <property type="entry name" value="TPR_rpt"/>
</dbReference>
<comment type="cofactor">
    <cofactor evidence="1">
        <name>Mg(2+)</name>
        <dbReference type="ChEBI" id="CHEBI:18420"/>
    </cofactor>
</comment>
<evidence type="ECO:0000256" key="1">
    <source>
        <dbReference type="ARBA" id="ARBA00001946"/>
    </source>
</evidence>
<dbReference type="SUPFAM" id="SSF55073">
    <property type="entry name" value="Nucleotide cyclase"/>
    <property type="match status" value="1"/>
</dbReference>
<evidence type="ECO:0000256" key="3">
    <source>
        <dbReference type="ARBA" id="ARBA00034247"/>
    </source>
</evidence>
<dbReference type="Gene3D" id="1.25.40.10">
    <property type="entry name" value="Tetratricopeptide repeat domain"/>
    <property type="match status" value="2"/>
</dbReference>
<keyword evidence="4" id="KW-0812">Transmembrane</keyword>
<dbReference type="FunFam" id="3.30.70.270:FF:000001">
    <property type="entry name" value="Diguanylate cyclase domain protein"/>
    <property type="match status" value="1"/>
</dbReference>